<evidence type="ECO:0000313" key="3">
    <source>
        <dbReference type="EMBL" id="PPK64380.1"/>
    </source>
</evidence>
<feature type="transmembrane region" description="Helical" evidence="2">
    <location>
        <begin position="51"/>
        <end position="73"/>
    </location>
</feature>
<evidence type="ECO:0000256" key="1">
    <source>
        <dbReference type="SAM" id="MobiDB-lite"/>
    </source>
</evidence>
<accession>A0A2S6GGQ0</accession>
<dbReference type="EMBL" id="PTIX01000020">
    <property type="protein sequence ID" value="PPK64380.1"/>
    <property type="molecule type" value="Genomic_DNA"/>
</dbReference>
<protein>
    <submittedName>
        <fullName evidence="3">Uncharacterized protein</fullName>
    </submittedName>
</protein>
<dbReference type="AlphaFoldDB" id="A0A2S6GGQ0"/>
<feature type="transmembrane region" description="Helical" evidence="2">
    <location>
        <begin position="12"/>
        <end position="31"/>
    </location>
</feature>
<dbReference type="OrthoDB" id="3700290at2"/>
<keyword evidence="4" id="KW-1185">Reference proteome</keyword>
<reference evidence="3 4" key="1">
    <citation type="submission" date="2018-02" db="EMBL/GenBank/DDBJ databases">
        <title>Genomic Encyclopedia of Archaeal and Bacterial Type Strains, Phase II (KMG-II): from individual species to whole genera.</title>
        <authorList>
            <person name="Goeker M."/>
        </authorList>
    </citation>
    <scope>NUCLEOTIDE SEQUENCE [LARGE SCALE GENOMIC DNA]</scope>
    <source>
        <strain evidence="3 4">YU 961-1</strain>
    </source>
</reference>
<gene>
    <name evidence="3" type="ORF">CLV40_120103</name>
</gene>
<dbReference type="Proteomes" id="UP000239203">
    <property type="component" value="Unassembled WGS sequence"/>
</dbReference>
<organism evidence="3 4">
    <name type="scientific">Actinokineospora auranticolor</name>
    <dbReference type="NCBI Taxonomy" id="155976"/>
    <lineage>
        <taxon>Bacteria</taxon>
        <taxon>Bacillati</taxon>
        <taxon>Actinomycetota</taxon>
        <taxon>Actinomycetes</taxon>
        <taxon>Pseudonocardiales</taxon>
        <taxon>Pseudonocardiaceae</taxon>
        <taxon>Actinokineospora</taxon>
    </lineage>
</organism>
<feature type="transmembrane region" description="Helical" evidence="2">
    <location>
        <begin position="85"/>
        <end position="104"/>
    </location>
</feature>
<sequence>MANFDPKRVTPIEWAGIGAGVLAFLASFFPWYSVSVTGFGGMGVSQGWSAWSIGIGGWLPVLLLVAAGVLVFLPHVGTSVPNLTLLWLGFAAAAVVIIIIRWLTLSSSAGLGSFSDSVSDGAGFGLYIGLLAAIASAVAAFLTFQASKKPTAGPQGGYPQQPGGYPPPAA</sequence>
<keyword evidence="2" id="KW-0472">Membrane</keyword>
<proteinExistence type="predicted"/>
<feature type="transmembrane region" description="Helical" evidence="2">
    <location>
        <begin position="124"/>
        <end position="144"/>
    </location>
</feature>
<dbReference type="RefSeq" id="WP_104482046.1">
    <property type="nucleotide sequence ID" value="NZ_CP154825.1"/>
</dbReference>
<feature type="region of interest" description="Disordered" evidence="1">
    <location>
        <begin position="149"/>
        <end position="170"/>
    </location>
</feature>
<keyword evidence="2" id="KW-0812">Transmembrane</keyword>
<name>A0A2S6GGQ0_9PSEU</name>
<evidence type="ECO:0000256" key="2">
    <source>
        <dbReference type="SAM" id="Phobius"/>
    </source>
</evidence>
<keyword evidence="2" id="KW-1133">Transmembrane helix</keyword>
<comment type="caution">
    <text evidence="3">The sequence shown here is derived from an EMBL/GenBank/DDBJ whole genome shotgun (WGS) entry which is preliminary data.</text>
</comment>
<evidence type="ECO:0000313" key="4">
    <source>
        <dbReference type="Proteomes" id="UP000239203"/>
    </source>
</evidence>